<feature type="transmembrane region" description="Helical" evidence="5">
    <location>
        <begin position="6"/>
        <end position="23"/>
    </location>
</feature>
<dbReference type="OMA" id="WIWWLDH"/>
<dbReference type="InterPro" id="IPR029044">
    <property type="entry name" value="Nucleotide-diphossugar_trans"/>
</dbReference>
<dbReference type="InterPro" id="IPR008630">
    <property type="entry name" value="Glyco_trans_34"/>
</dbReference>
<name>B6K5X0_SCHJY</name>
<feature type="compositionally biased region" description="Low complexity" evidence="4">
    <location>
        <begin position="75"/>
        <end position="86"/>
    </location>
</feature>
<dbReference type="AlphaFoldDB" id="B6K5X0"/>
<dbReference type="PANTHER" id="PTHR31306">
    <property type="entry name" value="ALPHA-1,6-MANNOSYLTRANSFERASE MNN11-RELATED"/>
    <property type="match status" value="1"/>
</dbReference>
<evidence type="ECO:0000313" key="7">
    <source>
        <dbReference type="Proteomes" id="UP000001744"/>
    </source>
</evidence>
<comment type="similarity">
    <text evidence="1">Belongs to the glycosyltransferase 34 family.</text>
</comment>
<dbReference type="SUPFAM" id="SSF53448">
    <property type="entry name" value="Nucleotide-diphospho-sugar transferases"/>
    <property type="match status" value="1"/>
</dbReference>
<keyword evidence="3" id="KW-0808">Transferase</keyword>
<dbReference type="GeneID" id="7049266"/>
<evidence type="ECO:0000256" key="1">
    <source>
        <dbReference type="ARBA" id="ARBA00005664"/>
    </source>
</evidence>
<feature type="region of interest" description="Disordered" evidence="4">
    <location>
        <begin position="353"/>
        <end position="474"/>
    </location>
</feature>
<keyword evidence="5" id="KW-1133">Transmembrane helix</keyword>
<dbReference type="RefSeq" id="XP_002175217.1">
    <property type="nucleotide sequence ID" value="XM_002175181.2"/>
</dbReference>
<dbReference type="EMBL" id="KE651167">
    <property type="protein sequence ID" value="EEB08924.1"/>
    <property type="molecule type" value="Genomic_DNA"/>
</dbReference>
<accession>B6K5X0</accession>
<proteinExistence type="inferred from homology"/>
<dbReference type="Proteomes" id="UP000001744">
    <property type="component" value="Unassembled WGS sequence"/>
</dbReference>
<dbReference type="OrthoDB" id="205108at2759"/>
<dbReference type="GO" id="GO:0006487">
    <property type="term" value="P:protein N-linked glycosylation"/>
    <property type="evidence" value="ECO:0000318"/>
    <property type="project" value="GO_Central"/>
</dbReference>
<reference evidence="6 7" key="1">
    <citation type="journal article" date="2011" name="Science">
        <title>Comparative functional genomics of the fission yeasts.</title>
        <authorList>
            <person name="Rhind N."/>
            <person name="Chen Z."/>
            <person name="Yassour M."/>
            <person name="Thompson D.A."/>
            <person name="Haas B.J."/>
            <person name="Habib N."/>
            <person name="Wapinski I."/>
            <person name="Roy S."/>
            <person name="Lin M.F."/>
            <person name="Heiman D.I."/>
            <person name="Young S.K."/>
            <person name="Furuya K."/>
            <person name="Guo Y."/>
            <person name="Pidoux A."/>
            <person name="Chen H.M."/>
            <person name="Robbertse B."/>
            <person name="Goldberg J.M."/>
            <person name="Aoki K."/>
            <person name="Bayne E.H."/>
            <person name="Berlin A.M."/>
            <person name="Desjardins C.A."/>
            <person name="Dobbs E."/>
            <person name="Dukaj L."/>
            <person name="Fan L."/>
            <person name="FitzGerald M.G."/>
            <person name="French C."/>
            <person name="Gujja S."/>
            <person name="Hansen K."/>
            <person name="Keifenheim D."/>
            <person name="Levin J.Z."/>
            <person name="Mosher R.A."/>
            <person name="Mueller C.A."/>
            <person name="Pfiffner J."/>
            <person name="Priest M."/>
            <person name="Russ C."/>
            <person name="Smialowska A."/>
            <person name="Swoboda P."/>
            <person name="Sykes S.M."/>
            <person name="Vaughn M."/>
            <person name="Vengrova S."/>
            <person name="Yoder R."/>
            <person name="Zeng Q."/>
            <person name="Allshire R."/>
            <person name="Baulcombe D."/>
            <person name="Birren B.W."/>
            <person name="Brown W."/>
            <person name="Ekwall K."/>
            <person name="Kellis M."/>
            <person name="Leatherwood J."/>
            <person name="Levin H."/>
            <person name="Margalit H."/>
            <person name="Martienssen R."/>
            <person name="Nieduszynski C.A."/>
            <person name="Spatafora J.W."/>
            <person name="Friedman N."/>
            <person name="Dalgaard J.Z."/>
            <person name="Baumann P."/>
            <person name="Niki H."/>
            <person name="Regev A."/>
            <person name="Nusbaum C."/>
        </authorList>
    </citation>
    <scope>NUCLEOTIDE SEQUENCE [LARGE SCALE GENOMIC DNA]</scope>
    <source>
        <strain evidence="7">yFS275 / FY16936</strain>
    </source>
</reference>
<dbReference type="GO" id="GO:0016757">
    <property type="term" value="F:glycosyltransferase activity"/>
    <property type="evidence" value="ECO:0007669"/>
    <property type="project" value="UniProtKB-KW"/>
</dbReference>
<keyword evidence="5" id="KW-0812">Transmembrane</keyword>
<organism evidence="6 7">
    <name type="scientific">Schizosaccharomyces japonicus (strain yFS275 / FY16936)</name>
    <name type="common">Fission yeast</name>
    <dbReference type="NCBI Taxonomy" id="402676"/>
    <lineage>
        <taxon>Eukaryota</taxon>
        <taxon>Fungi</taxon>
        <taxon>Dikarya</taxon>
        <taxon>Ascomycota</taxon>
        <taxon>Taphrinomycotina</taxon>
        <taxon>Schizosaccharomycetes</taxon>
        <taxon>Schizosaccharomycetales</taxon>
        <taxon>Schizosaccharomycetaceae</taxon>
        <taxon>Schizosaccharomyces</taxon>
    </lineage>
</organism>
<feature type="region of interest" description="Disordered" evidence="4">
    <location>
        <begin position="75"/>
        <end position="96"/>
    </location>
</feature>
<dbReference type="PANTHER" id="PTHR31306:SF4">
    <property type="entry name" value="ALPHA-1,2-GALACTOSYLTRANSFERASE"/>
    <property type="match status" value="1"/>
</dbReference>
<protein>
    <submittedName>
        <fullName evidence="6">Alpha-1,2-galactosyltransferase</fullName>
    </submittedName>
</protein>
<sequence>MRFGSHLILGSVIVIAFTVGTIWNRSWDRRMQNSAFHREKQQNEANGIASSSIPVTTVEKTYIYTQTEHHTEYVTESVTTTSTSVVPGPTGDSNPSPEKVVMVFASNLESHPESSMYYLAKSIVKNRRAYAERHGFKFMQRNVDNYEISKQHAPAWSKIPILREAMNTYPDAEWIWWLDHDALIINRDFHLVNDLLRYDKLNSTIFRNRWYTPGSGISDNTITPGDYNLNDIHLIISQDWNGINAGSMFFRNTKFTRWLLDVWIEPLFLEKSWIFAEQEVLGHMISNYPELRKRVALVSNRLINAYSSHMEDYNWHDGDFCVHFAGCKDFGTCKENFDKFSAILDQKEGLSWRDESELPKPEEQQQQQGQQEGQQSEQQNQPQQQQEQQSQPQQQPSQPEQQNQPQQEQSQPEQQNQPQQQQSQSEQQNQPQQEQQQPQQQQEQEQQNQSQSEQPYQVQAPAQPQQPSEQQNQQ</sequence>
<evidence type="ECO:0000256" key="3">
    <source>
        <dbReference type="ARBA" id="ARBA00022679"/>
    </source>
</evidence>
<dbReference type="STRING" id="402676.B6K5X0"/>
<gene>
    <name evidence="6" type="ORF">SJAG_04095</name>
</gene>
<dbReference type="VEuPathDB" id="FungiDB:SJAG_04095"/>
<dbReference type="GO" id="GO:0000139">
    <property type="term" value="C:Golgi membrane"/>
    <property type="evidence" value="ECO:0000318"/>
    <property type="project" value="GO_Central"/>
</dbReference>
<dbReference type="Pfam" id="PF05637">
    <property type="entry name" value="Glyco_transf_34"/>
    <property type="match status" value="1"/>
</dbReference>
<evidence type="ECO:0000256" key="2">
    <source>
        <dbReference type="ARBA" id="ARBA00022676"/>
    </source>
</evidence>
<dbReference type="eggNOG" id="KOG4748">
    <property type="taxonomic scope" value="Eukaryota"/>
</dbReference>
<evidence type="ECO:0000256" key="5">
    <source>
        <dbReference type="SAM" id="Phobius"/>
    </source>
</evidence>
<dbReference type="JaponicusDB" id="SJAG_04095"/>
<feature type="compositionally biased region" description="Low complexity" evidence="4">
    <location>
        <begin position="364"/>
        <end position="474"/>
    </location>
</feature>
<keyword evidence="7" id="KW-1185">Reference proteome</keyword>
<keyword evidence="5" id="KW-0472">Membrane</keyword>
<keyword evidence="2" id="KW-0328">Glycosyltransferase</keyword>
<feature type="compositionally biased region" description="Basic and acidic residues" evidence="4">
    <location>
        <begin position="353"/>
        <end position="363"/>
    </location>
</feature>
<evidence type="ECO:0000313" key="6">
    <source>
        <dbReference type="EMBL" id="EEB08924.1"/>
    </source>
</evidence>
<evidence type="ECO:0000256" key="4">
    <source>
        <dbReference type="SAM" id="MobiDB-lite"/>
    </source>
</evidence>
<dbReference type="HOGENOM" id="CLU_045726_0_0_1"/>
<dbReference type="Gene3D" id="3.90.550.10">
    <property type="entry name" value="Spore Coat Polysaccharide Biosynthesis Protein SpsA, Chain A"/>
    <property type="match status" value="1"/>
</dbReference>